<feature type="region of interest" description="Disordered" evidence="1">
    <location>
        <begin position="291"/>
        <end position="313"/>
    </location>
</feature>
<feature type="region of interest" description="Disordered" evidence="1">
    <location>
        <begin position="225"/>
        <end position="249"/>
    </location>
</feature>
<feature type="compositionally biased region" description="Low complexity" evidence="1">
    <location>
        <begin position="234"/>
        <end position="249"/>
    </location>
</feature>
<gene>
    <name evidence="2" type="ORF">RHGRI_002737</name>
</gene>
<dbReference type="AlphaFoldDB" id="A0AAV6LQ34"/>
<evidence type="ECO:0008006" key="4">
    <source>
        <dbReference type="Google" id="ProtNLM"/>
    </source>
</evidence>
<name>A0AAV6LQ34_9ERIC</name>
<evidence type="ECO:0000313" key="2">
    <source>
        <dbReference type="EMBL" id="KAG5567280.1"/>
    </source>
</evidence>
<dbReference type="PANTHER" id="PTHR47481">
    <property type="match status" value="1"/>
</dbReference>
<dbReference type="Pfam" id="PF14223">
    <property type="entry name" value="Retrotran_gag_2"/>
    <property type="match status" value="1"/>
</dbReference>
<organism evidence="2 3">
    <name type="scientific">Rhododendron griersonianum</name>
    <dbReference type="NCBI Taxonomy" id="479676"/>
    <lineage>
        <taxon>Eukaryota</taxon>
        <taxon>Viridiplantae</taxon>
        <taxon>Streptophyta</taxon>
        <taxon>Embryophyta</taxon>
        <taxon>Tracheophyta</taxon>
        <taxon>Spermatophyta</taxon>
        <taxon>Magnoliopsida</taxon>
        <taxon>eudicotyledons</taxon>
        <taxon>Gunneridae</taxon>
        <taxon>Pentapetalae</taxon>
        <taxon>asterids</taxon>
        <taxon>Ericales</taxon>
        <taxon>Ericaceae</taxon>
        <taxon>Ericoideae</taxon>
        <taxon>Rhodoreae</taxon>
        <taxon>Rhododendron</taxon>
    </lineage>
</organism>
<comment type="caution">
    <text evidence="2">The sequence shown here is derived from an EMBL/GenBank/DDBJ whole genome shotgun (WGS) entry which is preliminary data.</text>
</comment>
<reference evidence="2" key="1">
    <citation type="submission" date="2020-08" db="EMBL/GenBank/DDBJ databases">
        <title>Plant Genome Project.</title>
        <authorList>
            <person name="Zhang R.-G."/>
        </authorList>
    </citation>
    <scope>NUCLEOTIDE SEQUENCE</scope>
    <source>
        <strain evidence="2">WSP0</strain>
        <tissue evidence="2">Leaf</tissue>
    </source>
</reference>
<protein>
    <recommendedName>
        <fullName evidence="4">Retrotransposon Copia-like N-terminal domain-containing protein</fullName>
    </recommendedName>
</protein>
<dbReference type="PANTHER" id="PTHR47481:SF31">
    <property type="entry name" value="OS01G0873500 PROTEIN"/>
    <property type="match status" value="1"/>
</dbReference>
<sequence length="569" mass="61586">MATVEVTLPPSLVFLVSNFHSFVTIKLDGTNYLLWRIQIENVMRANGFFEFLDGSSTCPPTQITNSEGTLVSNSKYALWKMIDTQLLMCLTASLSQTTLPYILGLHTAHRVWDSLSNRYNSLSKGHVQDLKGKLYSITKTSTIEHYVDTIKEYTQKLIAAGSPVDEDDLIFYTLRGLPPVFNSFKTTVRAMRTRGDSISFDQVVNMLNGEDQLLRESSAENASSSSSVLVATHGSQSSQGPISASSSSMTASLLNTPSVSSGISQSAGQLVSPPLGSPGYYGSVPTSVQFSSQSVLGPSPSQSSGETSQSQYFPSQFIPTPFRGFNRGRGRGPRPPCDICGRSNHTTNYCYYKSSFPQMFQQSVQPVPQFVQGAQWRSSHQFQPWSIPPSSWSNTCVPLYQTQMNTSVPMYQPQYIPSSRPFTQQPMYHYQPPQAPLAVYPSPPTQAHFAGYTEGFSAGPMSSVPGMIPGGAFSNAPSFSGFAGGSSNASSSVTSPATHPWFFDSGATNHITHNLQNLANPQPATAHDGIMVGNGSQLQASHTGKGQDYTQNLVQGAMSQGSVSHSDLL</sequence>
<keyword evidence="3" id="KW-1185">Reference proteome</keyword>
<feature type="compositionally biased region" description="Low complexity" evidence="1">
    <location>
        <begin position="297"/>
        <end position="311"/>
    </location>
</feature>
<evidence type="ECO:0000256" key="1">
    <source>
        <dbReference type="SAM" id="MobiDB-lite"/>
    </source>
</evidence>
<accession>A0AAV6LQ34</accession>
<evidence type="ECO:0000313" key="3">
    <source>
        <dbReference type="Proteomes" id="UP000823749"/>
    </source>
</evidence>
<dbReference type="EMBL" id="JACTNZ010000001">
    <property type="protein sequence ID" value="KAG5567280.1"/>
    <property type="molecule type" value="Genomic_DNA"/>
</dbReference>
<proteinExistence type="predicted"/>
<dbReference type="Proteomes" id="UP000823749">
    <property type="component" value="Chromosome 1"/>
</dbReference>